<keyword evidence="2" id="KW-1133">Transmembrane helix</keyword>
<reference evidence="3 4" key="1">
    <citation type="journal article" date="2018" name="Genome Biol. Evol.">
        <title>Multiple Roots of Fruiting Body Formation in Amoebozoa.</title>
        <authorList>
            <person name="Hillmann F."/>
            <person name="Forbes G."/>
            <person name="Novohradska S."/>
            <person name="Ferling I."/>
            <person name="Riege K."/>
            <person name="Groth M."/>
            <person name="Westermann M."/>
            <person name="Marz M."/>
            <person name="Spaller T."/>
            <person name="Winckler T."/>
            <person name="Schaap P."/>
            <person name="Glockner G."/>
        </authorList>
    </citation>
    <scope>NUCLEOTIDE SEQUENCE [LARGE SCALE GENOMIC DNA]</scope>
    <source>
        <strain evidence="3 4">Jena</strain>
    </source>
</reference>
<protein>
    <submittedName>
        <fullName evidence="3">Uncharacterized protein</fullName>
    </submittedName>
</protein>
<keyword evidence="4" id="KW-1185">Reference proteome</keyword>
<dbReference type="AlphaFoldDB" id="A0A2P6N070"/>
<dbReference type="InParanoid" id="A0A2P6N070"/>
<dbReference type="Proteomes" id="UP000241769">
    <property type="component" value="Unassembled WGS sequence"/>
</dbReference>
<feature type="transmembrane region" description="Helical" evidence="2">
    <location>
        <begin position="21"/>
        <end position="40"/>
    </location>
</feature>
<feature type="region of interest" description="Disordered" evidence="1">
    <location>
        <begin position="44"/>
        <end position="67"/>
    </location>
</feature>
<accession>A0A2P6N070</accession>
<proteinExistence type="predicted"/>
<keyword evidence="2" id="KW-0472">Membrane</keyword>
<sequence>MAIGQTAKKSINRSLFSYARAGVVILSWGYIIDSVGHYFLSSDGPQSHCIDSKKATPTRPKVPSGFE</sequence>
<gene>
    <name evidence="3" type="ORF">PROFUN_05606</name>
</gene>
<keyword evidence="2" id="KW-0812">Transmembrane</keyword>
<evidence type="ECO:0000313" key="4">
    <source>
        <dbReference type="Proteomes" id="UP000241769"/>
    </source>
</evidence>
<evidence type="ECO:0000256" key="1">
    <source>
        <dbReference type="SAM" id="MobiDB-lite"/>
    </source>
</evidence>
<name>A0A2P6N070_9EUKA</name>
<dbReference type="EMBL" id="MDYQ01000269">
    <property type="protein sequence ID" value="PRP77361.1"/>
    <property type="molecule type" value="Genomic_DNA"/>
</dbReference>
<comment type="caution">
    <text evidence="3">The sequence shown here is derived from an EMBL/GenBank/DDBJ whole genome shotgun (WGS) entry which is preliminary data.</text>
</comment>
<organism evidence="3 4">
    <name type="scientific">Planoprotostelium fungivorum</name>
    <dbReference type="NCBI Taxonomy" id="1890364"/>
    <lineage>
        <taxon>Eukaryota</taxon>
        <taxon>Amoebozoa</taxon>
        <taxon>Evosea</taxon>
        <taxon>Variosea</taxon>
        <taxon>Cavosteliida</taxon>
        <taxon>Cavosteliaceae</taxon>
        <taxon>Planoprotostelium</taxon>
    </lineage>
</organism>
<evidence type="ECO:0000313" key="3">
    <source>
        <dbReference type="EMBL" id="PRP77361.1"/>
    </source>
</evidence>
<evidence type="ECO:0000256" key="2">
    <source>
        <dbReference type="SAM" id="Phobius"/>
    </source>
</evidence>